<dbReference type="KEGG" id="kcm:ABWK59_32630"/>
<feature type="transmembrane region" description="Helical" evidence="1">
    <location>
        <begin position="63"/>
        <end position="85"/>
    </location>
</feature>
<evidence type="ECO:0000256" key="1">
    <source>
        <dbReference type="SAM" id="Phobius"/>
    </source>
</evidence>
<name>A0AAU8K7X2_9ACTN</name>
<keyword evidence="1" id="KW-1133">Transmembrane helix</keyword>
<dbReference type="RefSeq" id="WP_354644275.1">
    <property type="nucleotide sequence ID" value="NZ_CP159872.1"/>
</dbReference>
<sequence>MPSTVQDPPARTGADQGSWPRPMTRFAITSVATGLLGLWPLAVGFAVAALVKVRRGRHRGKGLAVLGLVLSVLGALVTTVQFLGLDRFDRGRTVPIAAMAPGDCFYFDNRPHPALAAWDPDLVPPDAVQVPCAEPHNGEVVAVAPLERVSYLPQEVADQARTTCAPGFADYLPDQWTLPANVVPSYIYPRPTSKLTKGERLSCVYADRDGLRAGSVRRSGPPTGEQQPYLAAVRPYNLVVGWGPDIDPADADVEGLKAFRAYAGELAAAEREAAGALRAGTFPEAVRADLARLAEAQLKAAELWQRVDAARGPDELAAAVAAAERADDGLATLALPVRRALGLATGRPGSHRL</sequence>
<accession>A0AAU8K7X2</accession>
<keyword evidence="1" id="KW-0472">Membrane</keyword>
<proteinExistence type="predicted"/>
<reference evidence="2" key="1">
    <citation type="submission" date="2024-06" db="EMBL/GenBank/DDBJ databases">
        <title>The genome sequences of Kitasatospora sp. strain HUAS MG31.</title>
        <authorList>
            <person name="Mo P."/>
        </authorList>
    </citation>
    <scope>NUCLEOTIDE SEQUENCE</scope>
    <source>
        <strain evidence="2">HUAS MG31</strain>
    </source>
</reference>
<dbReference type="EMBL" id="CP159872">
    <property type="protein sequence ID" value="XCM83339.1"/>
    <property type="molecule type" value="Genomic_DNA"/>
</dbReference>
<evidence type="ECO:0000313" key="2">
    <source>
        <dbReference type="EMBL" id="XCM83339.1"/>
    </source>
</evidence>
<dbReference type="AlphaFoldDB" id="A0AAU8K7X2"/>
<feature type="transmembrane region" description="Helical" evidence="1">
    <location>
        <begin position="26"/>
        <end position="51"/>
    </location>
</feature>
<gene>
    <name evidence="2" type="ORF">ABWK59_32630</name>
</gene>
<organism evidence="2">
    <name type="scientific">Kitasatospora camelliae</name>
    <dbReference type="NCBI Taxonomy" id="3156397"/>
    <lineage>
        <taxon>Bacteria</taxon>
        <taxon>Bacillati</taxon>
        <taxon>Actinomycetota</taxon>
        <taxon>Actinomycetes</taxon>
        <taxon>Kitasatosporales</taxon>
        <taxon>Streptomycetaceae</taxon>
        <taxon>Kitasatospora</taxon>
    </lineage>
</organism>
<protein>
    <submittedName>
        <fullName evidence="2">DUF4190 domain-containing protein</fullName>
    </submittedName>
</protein>
<keyword evidence="1" id="KW-0812">Transmembrane</keyword>